<protein>
    <submittedName>
        <fullName evidence="1">Uncharacterized protein</fullName>
    </submittedName>
</protein>
<sequence length="188" mass="21790">MAEIFYSHIMKTYQVKYDGITANADLEDSTPDMLTKKQIKAWKAACKEVEKSLSPDALATKQAYDLAYYNNLRMICGSQDSFAKTIEVAIQQGSKPCCRRFVDVYSDMFYQLQIKSEVDVEFTQSADKSEKAWFSITKTKIKEHWDWELEAIKMMVYGKIKAVFQEAMMKYNSLWTGLKDKTTADYHL</sequence>
<dbReference type="Proteomes" id="UP000219338">
    <property type="component" value="Unassembled WGS sequence"/>
</dbReference>
<gene>
    <name evidence="1" type="ORF">ARMOST_11691</name>
</gene>
<dbReference type="EMBL" id="FUEG01000009">
    <property type="protein sequence ID" value="SJL08328.1"/>
    <property type="molecule type" value="Genomic_DNA"/>
</dbReference>
<organism evidence="1 2">
    <name type="scientific">Armillaria ostoyae</name>
    <name type="common">Armillaria root rot fungus</name>
    <dbReference type="NCBI Taxonomy" id="47428"/>
    <lineage>
        <taxon>Eukaryota</taxon>
        <taxon>Fungi</taxon>
        <taxon>Dikarya</taxon>
        <taxon>Basidiomycota</taxon>
        <taxon>Agaricomycotina</taxon>
        <taxon>Agaricomycetes</taxon>
        <taxon>Agaricomycetidae</taxon>
        <taxon>Agaricales</taxon>
        <taxon>Marasmiineae</taxon>
        <taxon>Physalacriaceae</taxon>
        <taxon>Armillaria</taxon>
    </lineage>
</organism>
<accession>A0A284RHT8</accession>
<dbReference type="AlphaFoldDB" id="A0A284RHT8"/>
<evidence type="ECO:0000313" key="2">
    <source>
        <dbReference type="Proteomes" id="UP000219338"/>
    </source>
</evidence>
<evidence type="ECO:0000313" key="1">
    <source>
        <dbReference type="EMBL" id="SJL08328.1"/>
    </source>
</evidence>
<proteinExistence type="predicted"/>
<name>A0A284RHT8_ARMOS</name>
<reference evidence="2" key="1">
    <citation type="journal article" date="2017" name="Nat. Ecol. Evol.">
        <title>Genome expansion and lineage-specific genetic innovations in the forest pathogenic fungi Armillaria.</title>
        <authorList>
            <person name="Sipos G."/>
            <person name="Prasanna A.N."/>
            <person name="Walter M.C."/>
            <person name="O'Connor E."/>
            <person name="Balint B."/>
            <person name="Krizsan K."/>
            <person name="Kiss B."/>
            <person name="Hess J."/>
            <person name="Varga T."/>
            <person name="Slot J."/>
            <person name="Riley R."/>
            <person name="Boka B."/>
            <person name="Rigling D."/>
            <person name="Barry K."/>
            <person name="Lee J."/>
            <person name="Mihaltcheva S."/>
            <person name="LaButti K."/>
            <person name="Lipzen A."/>
            <person name="Waldron R."/>
            <person name="Moloney N.M."/>
            <person name="Sperisen C."/>
            <person name="Kredics L."/>
            <person name="Vagvoelgyi C."/>
            <person name="Patrignani A."/>
            <person name="Fitzpatrick D."/>
            <person name="Nagy I."/>
            <person name="Doyle S."/>
            <person name="Anderson J.B."/>
            <person name="Grigoriev I.V."/>
            <person name="Gueldener U."/>
            <person name="Muensterkoetter M."/>
            <person name="Nagy L.G."/>
        </authorList>
    </citation>
    <scope>NUCLEOTIDE SEQUENCE [LARGE SCALE GENOMIC DNA]</scope>
    <source>
        <strain evidence="2">C18/9</strain>
    </source>
</reference>
<keyword evidence="2" id="KW-1185">Reference proteome</keyword>
<dbReference type="OrthoDB" id="2980832at2759"/>